<feature type="compositionally biased region" description="Pro residues" evidence="1">
    <location>
        <begin position="73"/>
        <end position="82"/>
    </location>
</feature>
<reference evidence="2" key="1">
    <citation type="journal article" date="2020" name="Nat. Genet.">
        <title>Genomic diversifications of five Gossypium allopolyploid species and their impact on cotton improvement.</title>
        <authorList>
            <person name="Chen Z.J."/>
            <person name="Sreedasyam A."/>
            <person name="Ando A."/>
            <person name="Song Q."/>
            <person name="De Santiago L.M."/>
            <person name="Hulse-Kemp A.M."/>
            <person name="Ding M."/>
            <person name="Ye W."/>
            <person name="Kirkbride R.C."/>
            <person name="Jenkins J."/>
            <person name="Plott C."/>
            <person name="Lovell J."/>
            <person name="Lin Y.M."/>
            <person name="Vaughn R."/>
            <person name="Liu B."/>
            <person name="Simpson S."/>
            <person name="Scheffler B.E."/>
            <person name="Wen L."/>
            <person name="Saski C.A."/>
            <person name="Grover C.E."/>
            <person name="Hu G."/>
            <person name="Conover J.L."/>
            <person name="Carlson J.W."/>
            <person name="Shu S."/>
            <person name="Boston L.B."/>
            <person name="Williams M."/>
            <person name="Peterson D.G."/>
            <person name="McGee K."/>
            <person name="Jones D.C."/>
            <person name="Wendel J.F."/>
            <person name="Stelly D.M."/>
            <person name="Grimwood J."/>
            <person name="Schmutz J."/>
        </authorList>
    </citation>
    <scope>NUCLEOTIDE SEQUENCE [LARGE SCALE GENOMIC DNA]</scope>
    <source>
        <strain evidence="2">cv. TM-1</strain>
    </source>
</reference>
<dbReference type="GeneID" id="107892495"/>
<sequence>MDDDTCPSTRPRNSPDPSSAPITSSSPATTLTQSPDPVVQPTIPTVQPFQMMPGGSSSQHRQPDPQPDEPESPPEQPQPPPEAGQKRNPARNRRQPPCGIESGGHKN</sequence>
<dbReference type="PaxDb" id="3635-A0A1U8I4A0"/>
<dbReference type="KEGG" id="ghi:107892495"/>
<proteinExistence type="predicted"/>
<dbReference type="AlphaFoldDB" id="A0A1U8I4A0"/>
<dbReference type="RefSeq" id="XP_016673060.1">
    <property type="nucleotide sequence ID" value="XM_016817571.1"/>
</dbReference>
<feature type="region of interest" description="Disordered" evidence="1">
    <location>
        <begin position="1"/>
        <end position="107"/>
    </location>
</feature>
<dbReference type="Proteomes" id="UP000818029">
    <property type="component" value="Chromosome D09"/>
</dbReference>
<feature type="compositionally biased region" description="Polar residues" evidence="1">
    <location>
        <begin position="1"/>
        <end position="12"/>
    </location>
</feature>
<name>A0A1U8I4A0_GOSHI</name>
<reference evidence="3" key="2">
    <citation type="submission" date="2025-08" db="UniProtKB">
        <authorList>
            <consortium name="RefSeq"/>
        </authorList>
    </citation>
    <scope>IDENTIFICATION</scope>
</reference>
<feature type="compositionally biased region" description="Low complexity" evidence="1">
    <location>
        <begin position="15"/>
        <end position="50"/>
    </location>
</feature>
<evidence type="ECO:0000313" key="3">
    <source>
        <dbReference type="RefSeq" id="XP_016673060.1"/>
    </source>
</evidence>
<keyword evidence="2" id="KW-1185">Reference proteome</keyword>
<evidence type="ECO:0000256" key="1">
    <source>
        <dbReference type="SAM" id="MobiDB-lite"/>
    </source>
</evidence>
<evidence type="ECO:0000313" key="2">
    <source>
        <dbReference type="Proteomes" id="UP000818029"/>
    </source>
</evidence>
<gene>
    <name evidence="3" type="primary">LOC107892495</name>
</gene>
<protein>
    <submittedName>
        <fullName evidence="3">Proline-rich receptor-like protein kinase PERK9</fullName>
    </submittedName>
</protein>
<accession>A0A1U8I4A0</accession>
<organism evidence="2 3">
    <name type="scientific">Gossypium hirsutum</name>
    <name type="common">Upland cotton</name>
    <name type="synonym">Gossypium mexicanum</name>
    <dbReference type="NCBI Taxonomy" id="3635"/>
    <lineage>
        <taxon>Eukaryota</taxon>
        <taxon>Viridiplantae</taxon>
        <taxon>Streptophyta</taxon>
        <taxon>Embryophyta</taxon>
        <taxon>Tracheophyta</taxon>
        <taxon>Spermatophyta</taxon>
        <taxon>Magnoliopsida</taxon>
        <taxon>eudicotyledons</taxon>
        <taxon>Gunneridae</taxon>
        <taxon>Pentapetalae</taxon>
        <taxon>rosids</taxon>
        <taxon>malvids</taxon>
        <taxon>Malvales</taxon>
        <taxon>Malvaceae</taxon>
        <taxon>Malvoideae</taxon>
        <taxon>Gossypium</taxon>
    </lineage>
</organism>